<evidence type="ECO:0000256" key="2">
    <source>
        <dbReference type="SAM" id="Phobius"/>
    </source>
</evidence>
<proteinExistence type="predicted"/>
<dbReference type="AlphaFoldDB" id="A0A0R1WBV2"/>
<keyword evidence="2" id="KW-1133">Transmembrane helix</keyword>
<feature type="transmembrane region" description="Helical" evidence="2">
    <location>
        <begin position="55"/>
        <end position="74"/>
    </location>
</feature>
<dbReference type="InterPro" id="IPR035451">
    <property type="entry name" value="Ada-like_dom_sf"/>
</dbReference>
<dbReference type="EMBL" id="AZGE01000013">
    <property type="protein sequence ID" value="KRM15314.1"/>
    <property type="molecule type" value="Genomic_DNA"/>
</dbReference>
<keyword evidence="2" id="KW-0472">Membrane</keyword>
<dbReference type="SUPFAM" id="SSF57884">
    <property type="entry name" value="Ada DNA repair protein, N-terminal domain (N-Ada 10)"/>
    <property type="match status" value="1"/>
</dbReference>
<evidence type="ECO:0008006" key="5">
    <source>
        <dbReference type="Google" id="ProtNLM"/>
    </source>
</evidence>
<organism evidence="3 4">
    <name type="scientific">Limosilactobacillus oris DSM 4864</name>
    <dbReference type="NCBI Taxonomy" id="1423779"/>
    <lineage>
        <taxon>Bacteria</taxon>
        <taxon>Bacillati</taxon>
        <taxon>Bacillota</taxon>
        <taxon>Bacilli</taxon>
        <taxon>Lactobacillales</taxon>
        <taxon>Lactobacillaceae</taxon>
        <taxon>Limosilactobacillus</taxon>
    </lineage>
</organism>
<dbReference type="RefSeq" id="WP_056984509.1">
    <property type="nucleotide sequence ID" value="NZ_AZGE01000013.1"/>
</dbReference>
<gene>
    <name evidence="3" type="ORF">FC49_GL000436</name>
</gene>
<dbReference type="Proteomes" id="UP000050973">
    <property type="component" value="Unassembled WGS sequence"/>
</dbReference>
<feature type="region of interest" description="Disordered" evidence="1">
    <location>
        <begin position="75"/>
        <end position="162"/>
    </location>
</feature>
<dbReference type="PATRIC" id="fig|1423779.3.peg.441"/>
<reference evidence="3 4" key="1">
    <citation type="journal article" date="2015" name="Genome Announc.">
        <title>Expanding the biotechnology potential of lactobacilli through comparative genomics of 213 strains and associated genera.</title>
        <authorList>
            <person name="Sun Z."/>
            <person name="Harris H.M."/>
            <person name="McCann A."/>
            <person name="Guo C."/>
            <person name="Argimon S."/>
            <person name="Zhang W."/>
            <person name="Yang X."/>
            <person name="Jeffery I.B."/>
            <person name="Cooney J.C."/>
            <person name="Kagawa T.F."/>
            <person name="Liu W."/>
            <person name="Song Y."/>
            <person name="Salvetti E."/>
            <person name="Wrobel A."/>
            <person name="Rasinkangas P."/>
            <person name="Parkhill J."/>
            <person name="Rea M.C."/>
            <person name="O'Sullivan O."/>
            <person name="Ritari J."/>
            <person name="Douillard F.P."/>
            <person name="Paul Ross R."/>
            <person name="Yang R."/>
            <person name="Briner A.E."/>
            <person name="Felis G.E."/>
            <person name="de Vos W.M."/>
            <person name="Barrangou R."/>
            <person name="Klaenhammer T.R."/>
            <person name="Caufield P.W."/>
            <person name="Cui Y."/>
            <person name="Zhang H."/>
            <person name="O'Toole P.W."/>
        </authorList>
    </citation>
    <scope>NUCLEOTIDE SEQUENCE [LARGE SCALE GENOMIC DNA]</scope>
    <source>
        <strain evidence="3 4">DSM 4864</strain>
    </source>
</reference>
<protein>
    <recommendedName>
        <fullName evidence="5">DNA-entry nuclease</fullName>
    </recommendedName>
</protein>
<evidence type="ECO:0000313" key="3">
    <source>
        <dbReference type="EMBL" id="KRM15314.1"/>
    </source>
</evidence>
<comment type="caution">
    <text evidence="3">The sequence shown here is derived from an EMBL/GenBank/DDBJ whole genome shotgun (WGS) entry which is preliminary data.</text>
</comment>
<evidence type="ECO:0000313" key="4">
    <source>
        <dbReference type="Proteomes" id="UP000050973"/>
    </source>
</evidence>
<accession>A0A0R1WBV2</accession>
<keyword evidence="2" id="KW-0812">Transmembrane</keyword>
<feature type="transmembrane region" description="Helical" evidence="2">
    <location>
        <begin position="6"/>
        <end position="35"/>
    </location>
</feature>
<evidence type="ECO:0000256" key="1">
    <source>
        <dbReference type="SAM" id="MobiDB-lite"/>
    </source>
</evidence>
<feature type="compositionally biased region" description="Acidic residues" evidence="1">
    <location>
        <begin position="102"/>
        <end position="127"/>
    </location>
</feature>
<dbReference type="Gene3D" id="3.40.10.10">
    <property type="entry name" value="DNA Methylphosphotriester Repair Domain"/>
    <property type="match status" value="1"/>
</dbReference>
<name>A0A0R1WBV2_9LACO</name>
<sequence length="209" mass="22544">MRNTVIAIIGLVIFFAFIKFFLVVGGIVALCASGYFLYQAVRDKDNRQTLLKKRLLPAVVTMVLCFGFTGALSGNQQTSHHEAAGSSAKTTHKHADSSSTDDSSDDDEDKDDFDSESSEDSSEDTGSTEDTASERTSSTDISTTTENGNANLHNNGDMTTDQVGTIVGNSRTMVYHTPGQHGYRMNSGNAVYFNSEAEAQAAGYRKALR</sequence>
<feature type="compositionally biased region" description="Polar residues" evidence="1">
    <location>
        <begin position="135"/>
        <end position="162"/>
    </location>
</feature>